<dbReference type="AlphaFoldDB" id="A0A8J3CBY1"/>
<dbReference type="Proteomes" id="UP000637578">
    <property type="component" value="Unassembled WGS sequence"/>
</dbReference>
<keyword evidence="2" id="KW-1185">Reference proteome</keyword>
<sequence>MGQQLSFFSAEAREPRLADLAGLLCGPGQAVSFGKGSAARVSAVVDEPWRAHALLAACAERDVAAEIAVSDEGRPLVRSAFRADLASLAAQWLRGAVKAVPTGFAPDGAILRLWALTAGSGVDGGYLLGLDPHAPDTHEPLATALARAGLPATRLGPRGGGPGLRIAGRRRLSRLAELLGPPPTAVPVPHWPAG</sequence>
<proteinExistence type="predicted"/>
<comment type="caution">
    <text evidence="1">The sequence shown here is derived from an EMBL/GenBank/DDBJ whole genome shotgun (WGS) entry which is preliminary data.</text>
</comment>
<reference evidence="1" key="2">
    <citation type="submission" date="2020-09" db="EMBL/GenBank/DDBJ databases">
        <authorList>
            <person name="Sun Q."/>
            <person name="Zhou Y."/>
        </authorList>
    </citation>
    <scope>NUCLEOTIDE SEQUENCE</scope>
    <source>
        <strain evidence="1">CGMCC 4.5737</strain>
    </source>
</reference>
<name>A0A8J3CBY1_9PSEU</name>
<evidence type="ECO:0000313" key="1">
    <source>
        <dbReference type="EMBL" id="GGM45007.1"/>
    </source>
</evidence>
<protein>
    <submittedName>
        <fullName evidence="1">Uncharacterized protein</fullName>
    </submittedName>
</protein>
<dbReference type="RefSeq" id="WP_189055240.1">
    <property type="nucleotide sequence ID" value="NZ_BMMK01000004.1"/>
</dbReference>
<organism evidence="1 2">
    <name type="scientific">Longimycelium tulufanense</name>
    <dbReference type="NCBI Taxonomy" id="907463"/>
    <lineage>
        <taxon>Bacteria</taxon>
        <taxon>Bacillati</taxon>
        <taxon>Actinomycetota</taxon>
        <taxon>Actinomycetes</taxon>
        <taxon>Pseudonocardiales</taxon>
        <taxon>Pseudonocardiaceae</taxon>
        <taxon>Longimycelium</taxon>
    </lineage>
</organism>
<dbReference type="EMBL" id="BMMK01000004">
    <property type="protein sequence ID" value="GGM45007.1"/>
    <property type="molecule type" value="Genomic_DNA"/>
</dbReference>
<accession>A0A8J3CBY1</accession>
<evidence type="ECO:0000313" key="2">
    <source>
        <dbReference type="Proteomes" id="UP000637578"/>
    </source>
</evidence>
<gene>
    <name evidence="1" type="ORF">GCM10012275_15060</name>
</gene>
<reference evidence="1" key="1">
    <citation type="journal article" date="2014" name="Int. J. Syst. Evol. Microbiol.">
        <title>Complete genome sequence of Corynebacterium casei LMG S-19264T (=DSM 44701T), isolated from a smear-ripened cheese.</title>
        <authorList>
            <consortium name="US DOE Joint Genome Institute (JGI-PGF)"/>
            <person name="Walter F."/>
            <person name="Albersmeier A."/>
            <person name="Kalinowski J."/>
            <person name="Ruckert C."/>
        </authorList>
    </citation>
    <scope>NUCLEOTIDE SEQUENCE</scope>
    <source>
        <strain evidence="1">CGMCC 4.5737</strain>
    </source>
</reference>